<dbReference type="EMBL" id="LAZR01003587">
    <property type="protein sequence ID" value="KKN16712.1"/>
    <property type="molecule type" value="Genomic_DNA"/>
</dbReference>
<dbReference type="PANTHER" id="PTHR43591:SF110">
    <property type="entry name" value="RHODANESE DOMAIN-CONTAINING PROTEIN"/>
    <property type="match status" value="1"/>
</dbReference>
<name>A0A0F9NX63_9ZZZZ</name>
<evidence type="ECO:0000313" key="2">
    <source>
        <dbReference type="EMBL" id="KKN16712.1"/>
    </source>
</evidence>
<protein>
    <recommendedName>
        <fullName evidence="1">Methyltransferase type 11 domain-containing protein</fullName>
    </recommendedName>
</protein>
<evidence type="ECO:0000259" key="1">
    <source>
        <dbReference type="Pfam" id="PF08241"/>
    </source>
</evidence>
<sequence>MNLEERKKILSKFNHIFNEEKAYYSKKRDFQLDYDLEKEQFFQKANLKLKMLLGSIKGKKILDVGCGKGSLSFFLAQKGANVIGIDLSSNFIEFCKEEAKNLGFSIDFKEMNAQIPDFEDNTFDIIVGSRVIHHMPDVKLFFKECKRILKRRGFITFVEPLKKNPIVELNRKYFAPKSRTSHEHPLFLSDVKYAEEIYENIEHYEFFLLSPFAMFFKNFINIPAFFKVIYKTINFFEKPLYKIEYLKEFCWQIVFKSVKL</sequence>
<proteinExistence type="predicted"/>
<accession>A0A0F9NX63</accession>
<reference evidence="2" key="1">
    <citation type="journal article" date="2015" name="Nature">
        <title>Complex archaea that bridge the gap between prokaryotes and eukaryotes.</title>
        <authorList>
            <person name="Spang A."/>
            <person name="Saw J.H."/>
            <person name="Jorgensen S.L."/>
            <person name="Zaremba-Niedzwiedzka K."/>
            <person name="Martijn J."/>
            <person name="Lind A.E."/>
            <person name="van Eijk R."/>
            <person name="Schleper C."/>
            <person name="Guy L."/>
            <person name="Ettema T.J."/>
        </authorList>
    </citation>
    <scope>NUCLEOTIDE SEQUENCE</scope>
</reference>
<dbReference type="InterPro" id="IPR013216">
    <property type="entry name" value="Methyltransf_11"/>
</dbReference>
<gene>
    <name evidence="2" type="ORF">LCGC14_0973160</name>
</gene>
<dbReference type="Gene3D" id="3.40.50.150">
    <property type="entry name" value="Vaccinia Virus protein VP39"/>
    <property type="match status" value="1"/>
</dbReference>
<dbReference type="PANTHER" id="PTHR43591">
    <property type="entry name" value="METHYLTRANSFERASE"/>
    <property type="match status" value="1"/>
</dbReference>
<comment type="caution">
    <text evidence="2">The sequence shown here is derived from an EMBL/GenBank/DDBJ whole genome shotgun (WGS) entry which is preliminary data.</text>
</comment>
<feature type="domain" description="Methyltransferase type 11" evidence="1">
    <location>
        <begin position="62"/>
        <end position="156"/>
    </location>
</feature>
<dbReference type="InterPro" id="IPR029063">
    <property type="entry name" value="SAM-dependent_MTases_sf"/>
</dbReference>
<organism evidence="2">
    <name type="scientific">marine sediment metagenome</name>
    <dbReference type="NCBI Taxonomy" id="412755"/>
    <lineage>
        <taxon>unclassified sequences</taxon>
        <taxon>metagenomes</taxon>
        <taxon>ecological metagenomes</taxon>
    </lineage>
</organism>
<dbReference type="GO" id="GO:0008757">
    <property type="term" value="F:S-adenosylmethionine-dependent methyltransferase activity"/>
    <property type="evidence" value="ECO:0007669"/>
    <property type="project" value="InterPro"/>
</dbReference>
<dbReference type="SUPFAM" id="SSF53335">
    <property type="entry name" value="S-adenosyl-L-methionine-dependent methyltransferases"/>
    <property type="match status" value="1"/>
</dbReference>
<dbReference type="CDD" id="cd02440">
    <property type="entry name" value="AdoMet_MTases"/>
    <property type="match status" value="1"/>
</dbReference>
<dbReference type="AlphaFoldDB" id="A0A0F9NX63"/>
<dbReference type="Pfam" id="PF08241">
    <property type="entry name" value="Methyltransf_11"/>
    <property type="match status" value="1"/>
</dbReference>